<evidence type="ECO:0000256" key="5">
    <source>
        <dbReference type="SAM" id="MobiDB-lite"/>
    </source>
</evidence>
<dbReference type="PROSITE" id="PS50932">
    <property type="entry name" value="HTH_LACI_2"/>
    <property type="match status" value="1"/>
</dbReference>
<dbReference type="RefSeq" id="WP_316702721.1">
    <property type="nucleotide sequence ID" value="NZ_CP136336.1"/>
</dbReference>
<evidence type="ECO:0000313" key="8">
    <source>
        <dbReference type="EMBL" id="WOB09846.1"/>
    </source>
</evidence>
<evidence type="ECO:0000259" key="7">
    <source>
        <dbReference type="PROSITE" id="PS50943"/>
    </source>
</evidence>
<dbReference type="PANTHER" id="PTHR30146">
    <property type="entry name" value="LACI-RELATED TRANSCRIPTIONAL REPRESSOR"/>
    <property type="match status" value="1"/>
</dbReference>
<evidence type="ECO:0000256" key="4">
    <source>
        <dbReference type="ARBA" id="ARBA00023163"/>
    </source>
</evidence>
<accession>A0ABZ0CZB3</accession>
<dbReference type="GO" id="GO:0003677">
    <property type="term" value="F:DNA binding"/>
    <property type="evidence" value="ECO:0007669"/>
    <property type="project" value="UniProtKB-KW"/>
</dbReference>
<dbReference type="InterPro" id="IPR028082">
    <property type="entry name" value="Peripla_BP_I"/>
</dbReference>
<dbReference type="InterPro" id="IPR046335">
    <property type="entry name" value="LacI/GalR-like_sensor"/>
</dbReference>
<dbReference type="Pfam" id="PF00356">
    <property type="entry name" value="LacI"/>
    <property type="match status" value="1"/>
</dbReference>
<evidence type="ECO:0000256" key="2">
    <source>
        <dbReference type="ARBA" id="ARBA00023015"/>
    </source>
</evidence>
<dbReference type="PANTHER" id="PTHR30146:SF148">
    <property type="entry name" value="HTH-TYPE TRANSCRIPTIONAL REPRESSOR PURR-RELATED"/>
    <property type="match status" value="1"/>
</dbReference>
<name>A0ABZ0CZB3_9BURK</name>
<feature type="region of interest" description="Disordered" evidence="5">
    <location>
        <begin position="333"/>
        <end position="355"/>
    </location>
</feature>
<feature type="domain" description="HTH cro/C1-type" evidence="7">
    <location>
        <begin position="4"/>
        <end position="49"/>
    </location>
</feature>
<dbReference type="InterPro" id="IPR000843">
    <property type="entry name" value="HTH_LacI"/>
</dbReference>
<dbReference type="PROSITE" id="PS50943">
    <property type="entry name" value="HTH_CROC1"/>
    <property type="match status" value="1"/>
</dbReference>
<dbReference type="Proteomes" id="UP001303946">
    <property type="component" value="Chromosome"/>
</dbReference>
<evidence type="ECO:0000259" key="6">
    <source>
        <dbReference type="PROSITE" id="PS50932"/>
    </source>
</evidence>
<dbReference type="SUPFAM" id="SSF53822">
    <property type="entry name" value="Periplasmic binding protein-like I"/>
    <property type="match status" value="1"/>
</dbReference>
<dbReference type="InterPro" id="IPR001387">
    <property type="entry name" value="Cro/C1-type_HTH"/>
</dbReference>
<feature type="domain" description="HTH lacI-type" evidence="6">
    <location>
        <begin position="5"/>
        <end position="59"/>
    </location>
</feature>
<gene>
    <name evidence="8" type="ORF">RXV79_07205</name>
</gene>
<evidence type="ECO:0000256" key="3">
    <source>
        <dbReference type="ARBA" id="ARBA00023125"/>
    </source>
</evidence>
<dbReference type="EMBL" id="CP136336">
    <property type="protein sequence ID" value="WOB09846.1"/>
    <property type="molecule type" value="Genomic_DNA"/>
</dbReference>
<dbReference type="Gene3D" id="1.10.260.40">
    <property type="entry name" value="lambda repressor-like DNA-binding domains"/>
    <property type="match status" value="1"/>
</dbReference>
<dbReference type="SMART" id="SM00354">
    <property type="entry name" value="HTH_LACI"/>
    <property type="match status" value="1"/>
</dbReference>
<dbReference type="Pfam" id="PF13377">
    <property type="entry name" value="Peripla_BP_3"/>
    <property type="match status" value="1"/>
</dbReference>
<dbReference type="InterPro" id="IPR010982">
    <property type="entry name" value="Lambda_DNA-bd_dom_sf"/>
</dbReference>
<keyword evidence="4" id="KW-0804">Transcription</keyword>
<dbReference type="CDD" id="cd01392">
    <property type="entry name" value="HTH_LacI"/>
    <property type="match status" value="1"/>
</dbReference>
<keyword evidence="1" id="KW-0678">Repressor</keyword>
<sequence length="355" mass="38558">MASKITLEEVARLAGVSTSTVSRHLNGTHFVADEKAAAIEQSIQRLNYRPNLVARGLARGRTLTVGVLTQEIVSSFFNEAMRGVEDGLIGHEYDAIFASTHWERDDEAKRLASMEGRRVDGLILIHPGIDDATLDRHAQTVPMVVVGRQVNSRFVHSLAFDHGLGAQLAMEHLLELGHRRIAYIGGPTGRADADQRFTTYRHALQSAGIAFDPRLVAPGNYVEAGGLSAMTLLLDRGLPFSAVFCANDDSAYGAMLALHRRQLRVPDDVSVVGFDDVAHSAYCVPPLTSVKQPLRELGREAANAVVALIDGRKPPRGPMARLELVVRESTRALPMQSAKATSAATRQKATSRRST</sequence>
<keyword evidence="2" id="KW-0805">Transcription regulation</keyword>
<keyword evidence="9" id="KW-1185">Reference proteome</keyword>
<proteinExistence type="predicted"/>
<protein>
    <submittedName>
        <fullName evidence="8">LacI family DNA-binding transcriptional regulator</fullName>
    </submittedName>
</protein>
<dbReference type="SUPFAM" id="SSF47413">
    <property type="entry name" value="lambda repressor-like DNA-binding domains"/>
    <property type="match status" value="1"/>
</dbReference>
<keyword evidence="3 8" id="KW-0238">DNA-binding</keyword>
<organism evidence="8 9">
    <name type="scientific">Piscinibacter gummiphilus</name>
    <dbReference type="NCBI Taxonomy" id="946333"/>
    <lineage>
        <taxon>Bacteria</taxon>
        <taxon>Pseudomonadati</taxon>
        <taxon>Pseudomonadota</taxon>
        <taxon>Betaproteobacteria</taxon>
        <taxon>Burkholderiales</taxon>
        <taxon>Sphaerotilaceae</taxon>
        <taxon>Piscinibacter</taxon>
    </lineage>
</organism>
<evidence type="ECO:0000256" key="1">
    <source>
        <dbReference type="ARBA" id="ARBA00022491"/>
    </source>
</evidence>
<dbReference type="Gene3D" id="3.40.50.2300">
    <property type="match status" value="2"/>
</dbReference>
<feature type="compositionally biased region" description="Polar residues" evidence="5">
    <location>
        <begin position="338"/>
        <end position="348"/>
    </location>
</feature>
<reference evidence="8 9" key="1">
    <citation type="submission" date="2023-10" db="EMBL/GenBank/DDBJ databases">
        <title>Bacteria for the degradation of biodegradable plastic PBAT(Polybutylene adipate terephthalate).</title>
        <authorList>
            <person name="Weon H.-Y."/>
            <person name="Yeon J."/>
        </authorList>
    </citation>
    <scope>NUCLEOTIDE SEQUENCE [LARGE SCALE GENOMIC DNA]</scope>
    <source>
        <strain evidence="8 9">SBD 7-3</strain>
    </source>
</reference>
<evidence type="ECO:0000313" key="9">
    <source>
        <dbReference type="Proteomes" id="UP001303946"/>
    </source>
</evidence>